<evidence type="ECO:0008006" key="4">
    <source>
        <dbReference type="Google" id="ProtNLM"/>
    </source>
</evidence>
<dbReference type="PANTHER" id="PTHR40761">
    <property type="entry name" value="CONSERVED INTEGRAL MEMBRANE ALANINE VALINE AND LEUCINE RICH PROTEIN-RELATED"/>
    <property type="match status" value="1"/>
</dbReference>
<sequence length="307" mass="31097">MMLLAIACAVLGAVCSAVGARLQYTAVRTETEGSELGLRGLPKLIKNRSWRLGFLVLASCAVLQILALAMAPVSVVSPLVVLALPLVAVLHARARGSGLGVVAAGAIVASTLAVAVFVVLAAGAADTHAIARADVFLLSQLVLVGVLGLGLVGALHSGLARCVALAVGAGGAYGLVSIQVRDVAYAVQQRGFEDFPLTSALGLVIVFLAGSWFIQLAYASGPPDVVVACQTVLNPIVATGLSAWALGEIAGAGRATVSALVVAGAIAVTGVVLLAKYHPEAVHRAESAKRVRAGALRRRMSGHSRRG</sequence>
<reference evidence="2 3" key="1">
    <citation type="submission" date="2019-03" db="EMBL/GenBank/DDBJ databases">
        <title>Genomic Encyclopedia of Type Strains, Phase IV (KMG-IV): sequencing the most valuable type-strain genomes for metagenomic binning, comparative biology and taxonomic classification.</title>
        <authorList>
            <person name="Goeker M."/>
        </authorList>
    </citation>
    <scope>NUCLEOTIDE SEQUENCE [LARGE SCALE GENOMIC DNA]</scope>
    <source>
        <strain evidence="2 3">DSM 45765</strain>
    </source>
</reference>
<keyword evidence="1" id="KW-0812">Transmembrane</keyword>
<comment type="caution">
    <text evidence="2">The sequence shown here is derived from an EMBL/GenBank/DDBJ whole genome shotgun (WGS) entry which is preliminary data.</text>
</comment>
<accession>A0A4R2QIU9</accession>
<feature type="transmembrane region" description="Helical" evidence="1">
    <location>
        <begin position="225"/>
        <end position="246"/>
    </location>
</feature>
<dbReference type="AlphaFoldDB" id="A0A4R2QIU9"/>
<evidence type="ECO:0000313" key="3">
    <source>
        <dbReference type="Proteomes" id="UP000294911"/>
    </source>
</evidence>
<keyword evidence="3" id="KW-1185">Reference proteome</keyword>
<dbReference type="OrthoDB" id="5187629at2"/>
<organism evidence="2 3">
    <name type="scientific">Tamaricihabitans halophyticus</name>
    <dbReference type="NCBI Taxonomy" id="1262583"/>
    <lineage>
        <taxon>Bacteria</taxon>
        <taxon>Bacillati</taxon>
        <taxon>Actinomycetota</taxon>
        <taxon>Actinomycetes</taxon>
        <taxon>Pseudonocardiales</taxon>
        <taxon>Pseudonocardiaceae</taxon>
        <taxon>Tamaricihabitans</taxon>
    </lineage>
</organism>
<proteinExistence type="predicted"/>
<dbReference type="EMBL" id="SLXQ01000009">
    <property type="protein sequence ID" value="TCP49292.1"/>
    <property type="molecule type" value="Genomic_DNA"/>
</dbReference>
<dbReference type="RefSeq" id="WP_132878589.1">
    <property type="nucleotide sequence ID" value="NZ_SLXQ01000009.1"/>
</dbReference>
<keyword evidence="1" id="KW-1133">Transmembrane helix</keyword>
<feature type="transmembrane region" description="Helical" evidence="1">
    <location>
        <begin position="135"/>
        <end position="155"/>
    </location>
</feature>
<protein>
    <recommendedName>
        <fullName evidence="4">Magnesium transporter NIPA</fullName>
    </recommendedName>
</protein>
<feature type="transmembrane region" description="Helical" evidence="1">
    <location>
        <begin position="99"/>
        <end position="123"/>
    </location>
</feature>
<gene>
    <name evidence="2" type="ORF">EV191_109114</name>
</gene>
<feature type="transmembrane region" description="Helical" evidence="1">
    <location>
        <begin position="162"/>
        <end position="180"/>
    </location>
</feature>
<feature type="transmembrane region" description="Helical" evidence="1">
    <location>
        <begin position="200"/>
        <end position="218"/>
    </location>
</feature>
<feature type="transmembrane region" description="Helical" evidence="1">
    <location>
        <begin position="54"/>
        <end position="87"/>
    </location>
</feature>
<name>A0A4R2QIU9_9PSEU</name>
<dbReference type="PANTHER" id="PTHR40761:SF1">
    <property type="entry name" value="CONSERVED INTEGRAL MEMBRANE ALANINE VALINE AND LEUCINE RICH PROTEIN-RELATED"/>
    <property type="match status" value="1"/>
</dbReference>
<dbReference type="Proteomes" id="UP000294911">
    <property type="component" value="Unassembled WGS sequence"/>
</dbReference>
<evidence type="ECO:0000256" key="1">
    <source>
        <dbReference type="SAM" id="Phobius"/>
    </source>
</evidence>
<evidence type="ECO:0000313" key="2">
    <source>
        <dbReference type="EMBL" id="TCP49292.1"/>
    </source>
</evidence>
<feature type="transmembrane region" description="Helical" evidence="1">
    <location>
        <begin position="252"/>
        <end position="275"/>
    </location>
</feature>
<dbReference type="NCBIfam" id="NF038012">
    <property type="entry name" value="DMT_1"/>
    <property type="match status" value="1"/>
</dbReference>
<keyword evidence="1" id="KW-0472">Membrane</keyword>